<dbReference type="Pfam" id="PF11707">
    <property type="entry name" value="Npa1"/>
    <property type="match status" value="1"/>
</dbReference>
<evidence type="ECO:0008006" key="7">
    <source>
        <dbReference type="Google" id="ProtNLM"/>
    </source>
</evidence>
<dbReference type="STRING" id="670483.S7S1Z5"/>
<feature type="region of interest" description="Disordered" evidence="1">
    <location>
        <begin position="1"/>
        <end position="21"/>
    </location>
</feature>
<dbReference type="InterPro" id="IPR021714">
    <property type="entry name" value="URB1_N"/>
</dbReference>
<evidence type="ECO:0000259" key="2">
    <source>
        <dbReference type="Pfam" id="PF11707"/>
    </source>
</evidence>
<dbReference type="GeneID" id="19303567"/>
<organism evidence="5 6">
    <name type="scientific">Gloeophyllum trabeum (strain ATCC 11539 / FP-39264 / Madison 617)</name>
    <name type="common">Brown rot fungus</name>
    <dbReference type="NCBI Taxonomy" id="670483"/>
    <lineage>
        <taxon>Eukaryota</taxon>
        <taxon>Fungi</taxon>
        <taxon>Dikarya</taxon>
        <taxon>Basidiomycota</taxon>
        <taxon>Agaricomycotina</taxon>
        <taxon>Agaricomycetes</taxon>
        <taxon>Gloeophyllales</taxon>
        <taxon>Gloeophyllaceae</taxon>
        <taxon>Gloeophyllum</taxon>
    </lineage>
</organism>
<reference evidence="5 6" key="1">
    <citation type="journal article" date="2012" name="Science">
        <title>The Paleozoic origin of enzymatic lignin decomposition reconstructed from 31 fungal genomes.</title>
        <authorList>
            <person name="Floudas D."/>
            <person name="Binder M."/>
            <person name="Riley R."/>
            <person name="Barry K."/>
            <person name="Blanchette R.A."/>
            <person name="Henrissat B."/>
            <person name="Martinez A.T."/>
            <person name="Otillar R."/>
            <person name="Spatafora J.W."/>
            <person name="Yadav J.S."/>
            <person name="Aerts A."/>
            <person name="Benoit I."/>
            <person name="Boyd A."/>
            <person name="Carlson A."/>
            <person name="Copeland A."/>
            <person name="Coutinho P.M."/>
            <person name="de Vries R.P."/>
            <person name="Ferreira P."/>
            <person name="Findley K."/>
            <person name="Foster B."/>
            <person name="Gaskell J."/>
            <person name="Glotzer D."/>
            <person name="Gorecki P."/>
            <person name="Heitman J."/>
            <person name="Hesse C."/>
            <person name="Hori C."/>
            <person name="Igarashi K."/>
            <person name="Jurgens J.A."/>
            <person name="Kallen N."/>
            <person name="Kersten P."/>
            <person name="Kohler A."/>
            <person name="Kuees U."/>
            <person name="Kumar T.K.A."/>
            <person name="Kuo A."/>
            <person name="LaButti K."/>
            <person name="Larrondo L.F."/>
            <person name="Lindquist E."/>
            <person name="Ling A."/>
            <person name="Lombard V."/>
            <person name="Lucas S."/>
            <person name="Lundell T."/>
            <person name="Martin R."/>
            <person name="McLaughlin D.J."/>
            <person name="Morgenstern I."/>
            <person name="Morin E."/>
            <person name="Murat C."/>
            <person name="Nagy L.G."/>
            <person name="Nolan M."/>
            <person name="Ohm R.A."/>
            <person name="Patyshakuliyeva A."/>
            <person name="Rokas A."/>
            <person name="Ruiz-Duenas F.J."/>
            <person name="Sabat G."/>
            <person name="Salamov A."/>
            <person name="Samejima M."/>
            <person name="Schmutz J."/>
            <person name="Slot J.C."/>
            <person name="St John F."/>
            <person name="Stenlid J."/>
            <person name="Sun H."/>
            <person name="Sun S."/>
            <person name="Syed K."/>
            <person name="Tsang A."/>
            <person name="Wiebenga A."/>
            <person name="Young D."/>
            <person name="Pisabarro A."/>
            <person name="Eastwood D.C."/>
            <person name="Martin F."/>
            <person name="Cullen D."/>
            <person name="Grigoriev I.V."/>
            <person name="Hibbett D.S."/>
        </authorList>
    </citation>
    <scope>NUCLEOTIDE SEQUENCE [LARGE SCALE GENOMIC DNA]</scope>
    <source>
        <strain evidence="5 6">ATCC 11539</strain>
    </source>
</reference>
<dbReference type="EMBL" id="KB469297">
    <property type="protein sequence ID" value="EPQ59794.1"/>
    <property type="molecule type" value="Genomic_DNA"/>
</dbReference>
<dbReference type="RefSeq" id="XP_007862685.1">
    <property type="nucleotide sequence ID" value="XM_007864494.1"/>
</dbReference>
<dbReference type="eggNOG" id="KOG1791">
    <property type="taxonomic scope" value="Eukaryota"/>
</dbReference>
<dbReference type="InterPro" id="IPR039844">
    <property type="entry name" value="URB1"/>
</dbReference>
<dbReference type="Pfam" id="PF16201">
    <property type="entry name" value="NopRA1"/>
    <property type="match status" value="1"/>
</dbReference>
<sequence>MRTPAEPPRKRAKLDKSVDPTKFTDGKDVLKGLSGRNQDELIHNLTSLRNRLTVRRDESSIAPDDGRLVLAKSWLELSPGAPEVFALWDSSKQASVTCLVISLLASVLTLLNSQYTYHTFGQPIIRTLLSPQYTQRLNTYLNGAHSESILVTLKLFNVLSSFAGGREKKAVLEAFAWESKSLPKLLNMRRKGKDVEGNDGLARPDIRTLYVLFIHSFVDPSASSSIKSTFLEQYRNVFQAVFKGLIQDSYSVIRRVLELCWTGIFSDSKLKRTLKVTLFNEITLSHIIKLYERRAPEGSEPDQVPADLVHHFLLAICARPGVGVCFKDRGWYPRESEEGDNADDSETKSSNQRVSKIYNKILLNLLKTLKPNEDPRQQELALKILAACPELVAAYWPAAALTLEPRLSSKWIANISFFGSVISLPVPVSSFHLPNSTLYQPTPPPLNTILENILPSVGIKSHLSKGLQSPSGLVQHCAALALVKCLTKYDKVISAFQAVEEALQENAEGQWAQRRRDVDREVRRRVPDFQVVVAFSQQKLRGEAKTGEAGTEPNPVKLALLSEVAQRLIWLYQRCLPSLVAEVRFDVGRLLQSFMPVSRDNEEASDASDDEEVEAANVSEEGFEASDGTSGIDSADGDSDPSGHSGLQTLQQLHILRLLNETEQFTWTNKLDSTHSYLYALLDTYVNSEIPSLHRMIENLLRNVLSQSIMFQESPDEVHLWLAALPTTRRNPGTEAPDGAPLTDEGASVVLFLDDCIQRCMKVPYKYLEEMDNLLSPSKESSSGNGHIVGLLLATVLEQLSAKMDAELLEPSDTLAITTFLRKLCFNIATTLEEPELLLPVAQRIDTILALDRLPPDFPIMGKAIRREVSILFMALQRLKTVPPHGSHGPVEGNLDVGEFLAQVEQLPIPPDQLRPGAAYELVDWLRLLEESMSSDDLRMLVSAVKRLHSPAVRDLFQFLPPDAEALWDGLNFQPWVEENATQLDFEWLLIQMADEQLKEPRAAELLTELARPDSLLDLKRITCTLLQRARSLESASTCLSVAARAIEKGRAKLNGRDLSAFKEYMFHGSEAFRKLSQSTSLAESQHQSLCRVLELLIDSKIEEDRVLVTDIVEYWCHLLRDTPNLHEASSASIWVPFMNEYSLLCMLDAALEKANDFELSGSSRAFMADLLDALSRRLLSKDVTLALRERLPRLLSLRSQIGFATVDNVLSALGEASLPLGYSGRLVVSDRSTNSGWAFSASVCDARFTNRKQGLLDASTAASVLTRTDWSSTGEAVAYDLLYRMPSDYNWFLSVFSDDIVRSDFSSQILNLLDTFLDSSACNGSTVVVDNLLPWKTVLTKLLDHAQLEKPTVTHARAIFNMLEQCQDLRIELAAILQRHISSFPIQSTPGYVLALGSVRIAEVSPEASASLLERALQWAVDYCSGDVPSTAEIDTVFMKLSHLIRHVPGTKSHIAEPVIAAAIKHRLDTSSILAFLVELVKAVHLKPVVVNRYLQSILQHPLFFRLCPSTSQPEGRSSREALINLIGVLFHSHPTNTCQASHIEPLVRVYTGSLSISDQILFGIFRLFEETREMSVSSLLIRWSPLHDTVSSGALDAVQNLDANRVFRTCLSCSSRRAISRTEDVYAGEVLYDPIFLGLLISRILLDDLPEGALGWVRLLRTNVVCVVIRGLSSRDAESRRLSLGQLSALYKSIEAADFQEKPHVIHIFNLLRGLRLTSTAPEVAHLPSYATLILAHALRAIFYPSNFIYPHTARFLLQRPALDIHDVPLLYGMLYSSSDEWKRERLWMIKYLADGLQSSQDWRVCKRRHTWDLLASLFQSSPKDRALRNAILEVLANATSIPEAATSLVTKAAILPWIEMQVSGDTRDEETEAFVKILENILVRADHKKAEQFTKGAWRSAICRALSPMLDKTEFSGGLLMFVVSVVLRLSLSTEGAAVIGLSSLLDKAFSWLLRLEADISITQSWKYPDTPSRLLQPPHRAQTLHIVPERDPVLVWGESVEWLWRVSMTLPRKSPSWDGLTSRLLVWRAIVGPEVSPVGEWARREVVRNLSTS</sequence>
<evidence type="ECO:0000313" key="5">
    <source>
        <dbReference type="EMBL" id="EPQ59794.1"/>
    </source>
</evidence>
<evidence type="ECO:0000313" key="6">
    <source>
        <dbReference type="Proteomes" id="UP000030669"/>
    </source>
</evidence>
<dbReference type="SUPFAM" id="SSF48371">
    <property type="entry name" value="ARM repeat"/>
    <property type="match status" value="2"/>
</dbReference>
<dbReference type="InterPro" id="IPR016024">
    <property type="entry name" value="ARM-type_fold"/>
</dbReference>
<dbReference type="GO" id="GO:0000463">
    <property type="term" value="P:maturation of LSU-rRNA from tricistronic rRNA transcript (SSU-rRNA, 5.8S rRNA, LSU-rRNA)"/>
    <property type="evidence" value="ECO:0007669"/>
    <property type="project" value="TreeGrafter"/>
</dbReference>
<dbReference type="PANTHER" id="PTHR13500:SF0">
    <property type="entry name" value="NUCLEOLAR PRE-RIBOSOMAL-ASSOCIATED PROTEIN 1"/>
    <property type="match status" value="1"/>
</dbReference>
<gene>
    <name evidence="5" type="ORF">GLOTRDRAFT_136566</name>
</gene>
<name>S7S1Z5_GLOTA</name>
<accession>S7S1Z5</accession>
<dbReference type="GO" id="GO:0005730">
    <property type="term" value="C:nucleolus"/>
    <property type="evidence" value="ECO:0007669"/>
    <property type="project" value="TreeGrafter"/>
</dbReference>
<keyword evidence="6" id="KW-1185">Reference proteome</keyword>
<dbReference type="InterPro" id="IPR032436">
    <property type="entry name" value="URB1_C"/>
</dbReference>
<dbReference type="HOGENOM" id="CLU_001591_0_0_1"/>
<feature type="region of interest" description="Disordered" evidence="1">
    <location>
        <begin position="598"/>
        <end position="646"/>
    </location>
</feature>
<feature type="compositionally biased region" description="Acidic residues" evidence="1">
    <location>
        <begin position="603"/>
        <end position="614"/>
    </location>
</feature>
<feature type="domain" description="URB1 C-terminal" evidence="3">
    <location>
        <begin position="1668"/>
        <end position="1860"/>
    </location>
</feature>
<feature type="domain" description="URB1 central HEAT repeat" evidence="4">
    <location>
        <begin position="667"/>
        <end position="834"/>
    </location>
</feature>
<dbReference type="InterPro" id="IPR059018">
    <property type="entry name" value="HEAT_URB1"/>
</dbReference>
<proteinExistence type="predicted"/>
<dbReference type="GO" id="GO:0000466">
    <property type="term" value="P:maturation of 5.8S rRNA from tricistronic rRNA transcript (SSU-rRNA, 5.8S rRNA, LSU-rRNA)"/>
    <property type="evidence" value="ECO:0007669"/>
    <property type="project" value="TreeGrafter"/>
</dbReference>
<feature type="domain" description="URB1 N-terminal" evidence="2">
    <location>
        <begin position="82"/>
        <end position="414"/>
    </location>
</feature>
<dbReference type="OrthoDB" id="72892at2759"/>
<evidence type="ECO:0000259" key="4">
    <source>
        <dbReference type="Pfam" id="PF26140"/>
    </source>
</evidence>
<evidence type="ECO:0000259" key="3">
    <source>
        <dbReference type="Pfam" id="PF16201"/>
    </source>
</evidence>
<dbReference type="KEGG" id="gtr:GLOTRDRAFT_136566"/>
<dbReference type="PANTHER" id="PTHR13500">
    <property type="entry name" value="NUCLEOLAR PRERIBOSOMAL-ASSOCIATED PROTEIN 1"/>
    <property type="match status" value="1"/>
</dbReference>
<protein>
    <recommendedName>
        <fullName evidence="7">Nucleolar pre-ribosomal-associated protein 1 C-terminal domain-containing protein</fullName>
    </recommendedName>
</protein>
<evidence type="ECO:0000256" key="1">
    <source>
        <dbReference type="SAM" id="MobiDB-lite"/>
    </source>
</evidence>
<dbReference type="Pfam" id="PF26140">
    <property type="entry name" value="HEAT_URB1"/>
    <property type="match status" value="1"/>
</dbReference>
<dbReference type="OMA" id="VVWVWQS"/>
<dbReference type="Proteomes" id="UP000030669">
    <property type="component" value="Unassembled WGS sequence"/>
</dbReference>